<dbReference type="InterPro" id="IPR013362">
    <property type="entry name" value="Pilus_4_PilV"/>
</dbReference>
<dbReference type="InterPro" id="IPR054402">
    <property type="entry name" value="Tt1218-like_dom"/>
</dbReference>
<dbReference type="EMBL" id="FNIJ01000016">
    <property type="protein sequence ID" value="SDO81016.1"/>
    <property type="molecule type" value="Genomic_DNA"/>
</dbReference>
<gene>
    <name evidence="2" type="ORF">SAMN05216193_11646</name>
</gene>
<dbReference type="NCBIfam" id="TIGR02532">
    <property type="entry name" value="IV_pilin_GFxxxE"/>
    <property type="match status" value="1"/>
</dbReference>
<dbReference type="InterPro" id="IPR012902">
    <property type="entry name" value="N_methyl_site"/>
</dbReference>
<feature type="domain" description="Type IV pilin Tt1218-like" evidence="1">
    <location>
        <begin position="40"/>
        <end position="109"/>
    </location>
</feature>
<sequence>MQRKRLLMRTRPANRGFTLIEVLIALVILAVGLLGMASLMMSSLQSSQGAYLRSQASLLAFDIVERMRANHAQAISTNDYTLAENATGSTDPNCKTSGCNPAQQAQQDLHDWRAALADGIPGAKASITRTPPNEYEITISWEETGTALKKSDETEISPSFSLRVDL</sequence>
<organism evidence="2 3">
    <name type="scientific">Pseudomonas jinjuensis</name>
    <dbReference type="NCBI Taxonomy" id="198616"/>
    <lineage>
        <taxon>Bacteria</taxon>
        <taxon>Pseudomonadati</taxon>
        <taxon>Pseudomonadota</taxon>
        <taxon>Gammaproteobacteria</taxon>
        <taxon>Pseudomonadales</taxon>
        <taxon>Pseudomonadaceae</taxon>
        <taxon>Pseudomonas</taxon>
    </lineage>
</organism>
<dbReference type="AlphaFoldDB" id="A0A1H0ML71"/>
<protein>
    <submittedName>
        <fullName evidence="2">Type IV pilus assembly protein PilV</fullName>
    </submittedName>
</protein>
<accession>A0A1H0ML71</accession>
<reference evidence="3" key="1">
    <citation type="submission" date="2016-10" db="EMBL/GenBank/DDBJ databases">
        <authorList>
            <person name="Varghese N."/>
            <person name="Submissions S."/>
        </authorList>
    </citation>
    <scope>NUCLEOTIDE SEQUENCE [LARGE SCALE GENOMIC DNA]</scope>
    <source>
        <strain evidence="3">JCM 21621</strain>
    </source>
</reference>
<proteinExistence type="predicted"/>
<dbReference type="Pfam" id="PF07963">
    <property type="entry name" value="N_methyl"/>
    <property type="match status" value="1"/>
</dbReference>
<dbReference type="Proteomes" id="UP000242957">
    <property type="component" value="Unassembled WGS sequence"/>
</dbReference>
<evidence type="ECO:0000259" key="1">
    <source>
        <dbReference type="Pfam" id="PF22150"/>
    </source>
</evidence>
<dbReference type="SUPFAM" id="SSF54523">
    <property type="entry name" value="Pili subunits"/>
    <property type="match status" value="1"/>
</dbReference>
<dbReference type="Pfam" id="PF22150">
    <property type="entry name" value="Tt1218-like"/>
    <property type="match status" value="1"/>
</dbReference>
<keyword evidence="3" id="KW-1185">Reference proteome</keyword>
<dbReference type="STRING" id="198616.SAMN05216193_11646"/>
<dbReference type="NCBIfam" id="TIGR02523">
    <property type="entry name" value="type_IV_pilV"/>
    <property type="match status" value="1"/>
</dbReference>
<name>A0A1H0ML71_9PSED</name>
<evidence type="ECO:0000313" key="3">
    <source>
        <dbReference type="Proteomes" id="UP000242957"/>
    </source>
</evidence>
<dbReference type="InterPro" id="IPR045584">
    <property type="entry name" value="Pilin-like"/>
</dbReference>
<dbReference type="PROSITE" id="PS00409">
    <property type="entry name" value="PROKAR_NTER_METHYL"/>
    <property type="match status" value="1"/>
</dbReference>
<dbReference type="Gene3D" id="3.30.700.10">
    <property type="entry name" value="Glycoprotein, Type 4 Pilin"/>
    <property type="match status" value="1"/>
</dbReference>
<evidence type="ECO:0000313" key="2">
    <source>
        <dbReference type="EMBL" id="SDO81016.1"/>
    </source>
</evidence>